<accession>A0ABD2Q8H7</accession>
<organism evidence="7 8">
    <name type="scientific">Cichlidogyrus casuarinus</name>
    <dbReference type="NCBI Taxonomy" id="1844966"/>
    <lineage>
        <taxon>Eukaryota</taxon>
        <taxon>Metazoa</taxon>
        <taxon>Spiralia</taxon>
        <taxon>Lophotrochozoa</taxon>
        <taxon>Platyhelminthes</taxon>
        <taxon>Monogenea</taxon>
        <taxon>Monopisthocotylea</taxon>
        <taxon>Dactylogyridea</taxon>
        <taxon>Ancyrocephalidae</taxon>
        <taxon>Cichlidogyrus</taxon>
    </lineage>
</organism>
<evidence type="ECO:0000256" key="3">
    <source>
        <dbReference type="ARBA" id="ARBA00022845"/>
    </source>
</evidence>
<protein>
    <submittedName>
        <fullName evidence="7">Translation initiation factor eIF4E</fullName>
    </submittedName>
</protein>
<dbReference type="GO" id="GO:0003743">
    <property type="term" value="F:translation initiation factor activity"/>
    <property type="evidence" value="ECO:0007669"/>
    <property type="project" value="UniProtKB-KW"/>
</dbReference>
<keyword evidence="5 6" id="KW-0648">Protein biosynthesis</keyword>
<dbReference type="GO" id="GO:0006417">
    <property type="term" value="P:regulation of translation"/>
    <property type="evidence" value="ECO:0007669"/>
    <property type="project" value="UniProtKB-KW"/>
</dbReference>
<proteinExistence type="inferred from homology"/>
<gene>
    <name evidence="7" type="primary">EIF4E</name>
    <name evidence="7" type="ORF">Ciccas_005498</name>
</gene>
<evidence type="ECO:0000256" key="4">
    <source>
        <dbReference type="ARBA" id="ARBA00022884"/>
    </source>
</evidence>
<dbReference type="AlphaFoldDB" id="A0ABD2Q8H7"/>
<dbReference type="PANTHER" id="PTHR11960:SF8">
    <property type="entry name" value="EUKARYOTIC TRANSLATION INITIATION FACTOR 4E1-RELATED"/>
    <property type="match status" value="1"/>
</dbReference>
<evidence type="ECO:0000313" key="7">
    <source>
        <dbReference type="EMBL" id="KAL3315860.1"/>
    </source>
</evidence>
<dbReference type="PROSITE" id="PS00813">
    <property type="entry name" value="IF4E"/>
    <property type="match status" value="1"/>
</dbReference>
<keyword evidence="4 6" id="KW-0694">RNA-binding</keyword>
<dbReference type="Proteomes" id="UP001626550">
    <property type="component" value="Unassembled WGS sequence"/>
</dbReference>
<comment type="caution">
    <text evidence="7">The sequence shown here is derived from an EMBL/GenBank/DDBJ whole genome shotgun (WGS) entry which is preliminary data.</text>
</comment>
<dbReference type="SUPFAM" id="SSF55418">
    <property type="entry name" value="eIF4e-like"/>
    <property type="match status" value="1"/>
</dbReference>
<reference evidence="7 8" key="1">
    <citation type="submission" date="2024-11" db="EMBL/GenBank/DDBJ databases">
        <title>Adaptive evolution of stress response genes in parasites aligns with host niche diversity.</title>
        <authorList>
            <person name="Hahn C."/>
            <person name="Resl P."/>
        </authorList>
    </citation>
    <scope>NUCLEOTIDE SEQUENCE [LARGE SCALE GENOMIC DNA]</scope>
    <source>
        <strain evidence="7">EGGRZ-B1_66</strain>
        <tissue evidence="7">Body</tissue>
    </source>
</reference>
<evidence type="ECO:0000256" key="5">
    <source>
        <dbReference type="ARBA" id="ARBA00022917"/>
    </source>
</evidence>
<dbReference type="InterPro" id="IPR001040">
    <property type="entry name" value="TIF_eIF_4E"/>
</dbReference>
<dbReference type="Pfam" id="PF01652">
    <property type="entry name" value="IF4E"/>
    <property type="match status" value="1"/>
</dbReference>
<keyword evidence="2 6" id="KW-0396">Initiation factor</keyword>
<sequence length="187" mass="21572">MKIIFIIIFNSCNRWCYQIFQHKTSVDWDLCFTTVSCINTVESFWSVYLNVPSPSKVPNGTDLYLFKSHIQPKWEDPANQQGGKWILPVSKDNVDEVWREILLLIVGSGWDTDEEDEQICGIVFQPRARGLKIAVWTGKSKDSKTCISIGKKLKEVSKIEANVGYQDVDWQQKLERGMDEFKGIYNV</sequence>
<dbReference type="GO" id="GO:0003723">
    <property type="term" value="F:RNA binding"/>
    <property type="evidence" value="ECO:0007669"/>
    <property type="project" value="UniProtKB-KW"/>
</dbReference>
<dbReference type="InterPro" id="IPR019770">
    <property type="entry name" value="TIF_eIF_4E_CS"/>
</dbReference>
<dbReference type="Gene3D" id="3.30.760.10">
    <property type="entry name" value="RNA Cap, Translation Initiation Factor Eif4e"/>
    <property type="match status" value="1"/>
</dbReference>
<keyword evidence="8" id="KW-1185">Reference proteome</keyword>
<evidence type="ECO:0000256" key="1">
    <source>
        <dbReference type="ARBA" id="ARBA00009860"/>
    </source>
</evidence>
<dbReference type="EMBL" id="JBJKFK010000650">
    <property type="protein sequence ID" value="KAL3315860.1"/>
    <property type="molecule type" value="Genomic_DNA"/>
</dbReference>
<evidence type="ECO:0000313" key="8">
    <source>
        <dbReference type="Proteomes" id="UP001626550"/>
    </source>
</evidence>
<evidence type="ECO:0000256" key="6">
    <source>
        <dbReference type="RuleBase" id="RU004374"/>
    </source>
</evidence>
<comment type="similarity">
    <text evidence="1 6">Belongs to the eukaryotic initiation factor 4E family.</text>
</comment>
<evidence type="ECO:0000256" key="2">
    <source>
        <dbReference type="ARBA" id="ARBA00022540"/>
    </source>
</evidence>
<keyword evidence="3" id="KW-0810">Translation regulation</keyword>
<dbReference type="PANTHER" id="PTHR11960">
    <property type="entry name" value="EUKARYOTIC TRANSLATION INITIATION FACTOR 4E RELATED"/>
    <property type="match status" value="1"/>
</dbReference>
<name>A0ABD2Q8H7_9PLAT</name>
<dbReference type="InterPro" id="IPR023398">
    <property type="entry name" value="TIF_eIF4e-like"/>
</dbReference>